<name>A0ABW2KML4_9ACTN</name>
<keyword evidence="2" id="KW-0812">Transmembrane</keyword>
<gene>
    <name evidence="3" type="ORF">ACFQRF_23340</name>
</gene>
<organism evidence="3 4">
    <name type="scientific">Marinactinospora rubrisoli</name>
    <dbReference type="NCBI Taxonomy" id="2715399"/>
    <lineage>
        <taxon>Bacteria</taxon>
        <taxon>Bacillati</taxon>
        <taxon>Actinomycetota</taxon>
        <taxon>Actinomycetes</taxon>
        <taxon>Streptosporangiales</taxon>
        <taxon>Nocardiopsidaceae</taxon>
        <taxon>Marinactinospora</taxon>
    </lineage>
</organism>
<reference evidence="4" key="1">
    <citation type="journal article" date="2019" name="Int. J. Syst. Evol. Microbiol.">
        <title>The Global Catalogue of Microorganisms (GCM) 10K type strain sequencing project: providing services to taxonomists for standard genome sequencing and annotation.</title>
        <authorList>
            <consortium name="The Broad Institute Genomics Platform"/>
            <consortium name="The Broad Institute Genome Sequencing Center for Infectious Disease"/>
            <person name="Wu L."/>
            <person name="Ma J."/>
        </authorList>
    </citation>
    <scope>NUCLEOTIDE SEQUENCE [LARGE SCALE GENOMIC DNA]</scope>
    <source>
        <strain evidence="4">CGMCC 4.7382</strain>
    </source>
</reference>
<sequence length="162" mass="16524">MTGSAPETAPGDSPAARARKAPRATTRASGVLAAIGHRWPTGLGIALAVATFVDGVPPSTSLAGILVAMPVCYLVFGALRGELRRPGVLALQTAGLLGFGGLALLALSVDADLCRYLLAAGWLAHAVWDFAHHRNGRVVPRAWAEGCGVVDLLGAASILLLA</sequence>
<dbReference type="Proteomes" id="UP001596540">
    <property type="component" value="Unassembled WGS sequence"/>
</dbReference>
<dbReference type="EMBL" id="JBHTBH010000013">
    <property type="protein sequence ID" value="MFC7330669.1"/>
    <property type="molecule type" value="Genomic_DNA"/>
</dbReference>
<dbReference type="RefSeq" id="WP_379873315.1">
    <property type="nucleotide sequence ID" value="NZ_JBHTBH010000013.1"/>
</dbReference>
<evidence type="ECO:0000256" key="2">
    <source>
        <dbReference type="SAM" id="Phobius"/>
    </source>
</evidence>
<feature type="region of interest" description="Disordered" evidence="1">
    <location>
        <begin position="1"/>
        <end position="24"/>
    </location>
</feature>
<feature type="transmembrane region" description="Helical" evidence="2">
    <location>
        <begin position="88"/>
        <end position="107"/>
    </location>
</feature>
<accession>A0ABW2KML4</accession>
<feature type="transmembrane region" description="Helical" evidence="2">
    <location>
        <begin position="59"/>
        <end position="76"/>
    </location>
</feature>
<evidence type="ECO:0000256" key="1">
    <source>
        <dbReference type="SAM" id="MobiDB-lite"/>
    </source>
</evidence>
<keyword evidence="2" id="KW-0472">Membrane</keyword>
<evidence type="ECO:0000313" key="4">
    <source>
        <dbReference type="Proteomes" id="UP001596540"/>
    </source>
</evidence>
<comment type="caution">
    <text evidence="3">The sequence shown here is derived from an EMBL/GenBank/DDBJ whole genome shotgun (WGS) entry which is preliminary data.</text>
</comment>
<keyword evidence="4" id="KW-1185">Reference proteome</keyword>
<feature type="transmembrane region" description="Helical" evidence="2">
    <location>
        <begin position="29"/>
        <end position="53"/>
    </location>
</feature>
<protein>
    <submittedName>
        <fullName evidence="3">Uncharacterized protein</fullName>
    </submittedName>
</protein>
<evidence type="ECO:0000313" key="3">
    <source>
        <dbReference type="EMBL" id="MFC7330669.1"/>
    </source>
</evidence>
<keyword evidence="2" id="KW-1133">Transmembrane helix</keyword>
<proteinExistence type="predicted"/>